<feature type="region of interest" description="Disordered" evidence="1">
    <location>
        <begin position="524"/>
        <end position="543"/>
    </location>
</feature>
<dbReference type="AlphaFoldDB" id="A0A4S2MWD2"/>
<dbReference type="Proteomes" id="UP000298138">
    <property type="component" value="Unassembled WGS sequence"/>
</dbReference>
<evidence type="ECO:0000256" key="1">
    <source>
        <dbReference type="SAM" id="MobiDB-lite"/>
    </source>
</evidence>
<accession>A0A4S2MWD2</accession>
<dbReference type="InterPro" id="IPR057227">
    <property type="entry name" value="DUF7905"/>
</dbReference>
<evidence type="ECO:0000259" key="2">
    <source>
        <dbReference type="Pfam" id="PF25482"/>
    </source>
</evidence>
<dbReference type="STRING" id="341454.A0A4S2MWD2"/>
<evidence type="ECO:0000313" key="3">
    <source>
        <dbReference type="EMBL" id="TGZ80930.1"/>
    </source>
</evidence>
<feature type="region of interest" description="Disordered" evidence="1">
    <location>
        <begin position="354"/>
        <end position="390"/>
    </location>
</feature>
<sequence length="923" mass="105074">MAYLDFMEILEKTVQRENKLKEPPSRLLQRNVFTRINVPEVPWIEDPKYHGGRQMPDHLKHIKFAPRSHNKQLAIPEKDTSVFPIVHYWVPKVSSDEFTTLLDLNQKPSKADLLSVPHECEVVPDWIKRRVRIAAHDQEVVDMLIRKLERVQRIFKSGFESHMAYLVHIEDLTRFQLKMVPLAKQSTRVQHTLFDYESKWEKMFPFERIHTVRVLEFKPVPQKFMNVKVDTDELPNYGNRFFRAWNDYSYYRREPQWVPNTGSTNALVPHSQFGNMLPMRDIKPEDMLTQFFPNPATRTGSVVDSYSTPQISAYSTRQPITTRHTKNRIAPSHQEDDYNTNDSQVMDLSTERYHEMESDEGRDDSANGFGQSGFLDLGSRPSSVMEAEEPNANLTRRVPKGRKKAGLISEGLGFEDDGSGIYDQREVLDFGSRPPTIVGDEVPDANLTKRVPKGRKKAGLITDDSEASSQSASRDVQSENLRPGLFSLDRSDTPTESFMGSNGTERSSSTISLGECPTNDIVEGTQVRTSRKPKGRKPRKIIEEDNGDDDIVENLSGLSLGESGTRKMMNTMRQKAPGRAQAIVKDSDRLRRNNNLRINNDFSKTLEYVRSWRGELTLQAKVGMLMFKGLGRDAVRDNKEYNVWDVFINDEVKRNRSTSTHFTTAVTRERNDIEHIMNISVAGGSESLFNTMVQPTKAVSYEFYCATADGLRVVVVDAHTFEPENYSETQTFGITHIANPKQMWDGCIELSGRSVWPMTESLMTIVKSLQVTGIDGPTLKFYVTDPDLTINRVICKREARYPLDAPSITKGLDMELVITEVNELRCSQRAVDGHTQVKAFGKDYETMKEVGRLWYTVAIEPTVAKQVFSENLDLGVGDEVEWSTESFVGQGKNSVATTLTTALLAMLRKMDNVGYWNRQSPEQ</sequence>
<evidence type="ECO:0000313" key="4">
    <source>
        <dbReference type="Proteomes" id="UP000298138"/>
    </source>
</evidence>
<feature type="region of interest" description="Disordered" evidence="1">
    <location>
        <begin position="451"/>
        <end position="519"/>
    </location>
</feature>
<dbReference type="OrthoDB" id="10265971at2759"/>
<dbReference type="EMBL" id="ML220122">
    <property type="protein sequence ID" value="TGZ80930.1"/>
    <property type="molecule type" value="Genomic_DNA"/>
</dbReference>
<organism evidence="3 4">
    <name type="scientific">Ascodesmis nigricans</name>
    <dbReference type="NCBI Taxonomy" id="341454"/>
    <lineage>
        <taxon>Eukaryota</taxon>
        <taxon>Fungi</taxon>
        <taxon>Dikarya</taxon>
        <taxon>Ascomycota</taxon>
        <taxon>Pezizomycotina</taxon>
        <taxon>Pezizomycetes</taxon>
        <taxon>Pezizales</taxon>
        <taxon>Ascodesmidaceae</taxon>
        <taxon>Ascodesmis</taxon>
    </lineage>
</organism>
<feature type="compositionally biased region" description="Polar residues" evidence="1">
    <location>
        <begin position="494"/>
        <end position="512"/>
    </location>
</feature>
<gene>
    <name evidence="3" type="ORF">EX30DRAFT_44706</name>
</gene>
<protein>
    <recommendedName>
        <fullName evidence="2">DUF7905 domain-containing protein</fullName>
    </recommendedName>
</protein>
<name>A0A4S2MWD2_9PEZI</name>
<feature type="compositionally biased region" description="Polar residues" evidence="1">
    <location>
        <begin position="467"/>
        <end position="480"/>
    </location>
</feature>
<feature type="compositionally biased region" description="Basic residues" evidence="1">
    <location>
        <begin position="529"/>
        <end position="539"/>
    </location>
</feature>
<proteinExistence type="predicted"/>
<dbReference type="Pfam" id="PF25482">
    <property type="entry name" value="DUF7905"/>
    <property type="match status" value="1"/>
</dbReference>
<reference evidence="3 4" key="1">
    <citation type="submission" date="2019-04" db="EMBL/GenBank/DDBJ databases">
        <title>Comparative genomics and transcriptomics to analyze fruiting body development in filamentous ascomycetes.</title>
        <authorList>
            <consortium name="DOE Joint Genome Institute"/>
            <person name="Lutkenhaus R."/>
            <person name="Traeger S."/>
            <person name="Breuer J."/>
            <person name="Kuo A."/>
            <person name="Lipzen A."/>
            <person name="Pangilinan J."/>
            <person name="Dilworth D."/>
            <person name="Sandor L."/>
            <person name="Poggeler S."/>
            <person name="Barry K."/>
            <person name="Grigoriev I.V."/>
            <person name="Nowrousian M."/>
        </authorList>
    </citation>
    <scope>NUCLEOTIDE SEQUENCE [LARGE SCALE GENOMIC DNA]</scope>
    <source>
        <strain evidence="3 4">CBS 389.68</strain>
    </source>
</reference>
<keyword evidence="4" id="KW-1185">Reference proteome</keyword>
<feature type="domain" description="DUF7905" evidence="2">
    <location>
        <begin position="586"/>
        <end position="891"/>
    </location>
</feature>
<dbReference type="InParanoid" id="A0A4S2MWD2"/>
<feature type="region of interest" description="Disordered" evidence="1">
    <location>
        <begin position="318"/>
        <end position="342"/>
    </location>
</feature>